<dbReference type="EMBL" id="JAVREU010000001">
    <property type="protein sequence ID" value="MDT0385972.1"/>
    <property type="molecule type" value="Genomic_DNA"/>
</dbReference>
<protein>
    <submittedName>
        <fullName evidence="1">Uncharacterized protein</fullName>
    </submittedName>
</protein>
<accession>A0ABU2P2C7</accession>
<gene>
    <name evidence="1" type="ORF">RM641_00825</name>
</gene>
<keyword evidence="2" id="KW-1185">Reference proteome</keyword>
<proteinExistence type="predicted"/>
<evidence type="ECO:0000313" key="2">
    <source>
        <dbReference type="Proteomes" id="UP001183586"/>
    </source>
</evidence>
<comment type="caution">
    <text evidence="1">The sequence shown here is derived from an EMBL/GenBank/DDBJ whole genome shotgun (WGS) entry which is preliminary data.</text>
</comment>
<organism evidence="1 2">
    <name type="scientific">Streptomyces dubilierae</name>
    <dbReference type="NCBI Taxonomy" id="3075533"/>
    <lineage>
        <taxon>Bacteria</taxon>
        <taxon>Bacillati</taxon>
        <taxon>Actinomycetota</taxon>
        <taxon>Actinomycetes</taxon>
        <taxon>Kitasatosporales</taxon>
        <taxon>Streptomycetaceae</taxon>
        <taxon>Streptomyces</taxon>
    </lineage>
</organism>
<reference evidence="2" key="1">
    <citation type="submission" date="2023-07" db="EMBL/GenBank/DDBJ databases">
        <title>30 novel species of actinomycetes from the DSMZ collection.</title>
        <authorList>
            <person name="Nouioui I."/>
        </authorList>
    </citation>
    <scope>NUCLEOTIDE SEQUENCE [LARGE SCALE GENOMIC DNA]</scope>
    <source>
        <strain evidence="2">DSM 41921</strain>
    </source>
</reference>
<sequence>MTALLIGGAWWLHGTNGSTPNRHAGGTSANMGSEPLDLEVHDWRNAAIPGGLCRHQGSISLRDGMATNVSSTFDGPEPNMPQDVAAFTDEVVYGDLTGDGRWEAALPVVCANHDSTLAGQRSMGVMVFDGATGRLHHIGTLTSQQPRLGGPPNKIRIERITQGLITATETFYGTADANCCPTGLADSTWHFTRGKLVPASSSVRATPSAAP</sequence>
<dbReference type="RefSeq" id="WP_311678136.1">
    <property type="nucleotide sequence ID" value="NZ_JAVREU010000001.1"/>
</dbReference>
<name>A0ABU2P2C7_9ACTN</name>
<evidence type="ECO:0000313" key="1">
    <source>
        <dbReference type="EMBL" id="MDT0385972.1"/>
    </source>
</evidence>
<dbReference type="Proteomes" id="UP001183586">
    <property type="component" value="Unassembled WGS sequence"/>
</dbReference>